<accession>A0A9Q0EJF3</accession>
<evidence type="ECO:0000313" key="3">
    <source>
        <dbReference type="Proteomes" id="UP001148018"/>
    </source>
</evidence>
<feature type="region of interest" description="Disordered" evidence="1">
    <location>
        <begin position="1"/>
        <end position="36"/>
    </location>
</feature>
<name>A0A9Q0EJF3_9TELE</name>
<dbReference type="AlphaFoldDB" id="A0A9Q0EJF3"/>
<dbReference type="EMBL" id="JANIIK010000042">
    <property type="protein sequence ID" value="KAJ3606410.1"/>
    <property type="molecule type" value="Genomic_DNA"/>
</dbReference>
<dbReference type="Proteomes" id="UP001148018">
    <property type="component" value="Unassembled WGS sequence"/>
</dbReference>
<evidence type="ECO:0000313" key="2">
    <source>
        <dbReference type="EMBL" id="KAJ3606410.1"/>
    </source>
</evidence>
<sequence length="106" mass="11117">MRRAEPNAGSEAGRVPVVDSAPLTENQHPEMERTPCPVVSTVRSVETRRALECPGLSRGGRVFESLTLTTSGINPSPPQSILGTNEANRGLDGQEAGGSGQNRHGA</sequence>
<feature type="compositionally biased region" description="Polar residues" evidence="1">
    <location>
        <begin position="68"/>
        <end position="87"/>
    </location>
</feature>
<keyword evidence="3" id="KW-1185">Reference proteome</keyword>
<proteinExistence type="predicted"/>
<comment type="caution">
    <text evidence="2">The sequence shown here is derived from an EMBL/GenBank/DDBJ whole genome shotgun (WGS) entry which is preliminary data.</text>
</comment>
<evidence type="ECO:0000256" key="1">
    <source>
        <dbReference type="SAM" id="MobiDB-lite"/>
    </source>
</evidence>
<feature type="region of interest" description="Disordered" evidence="1">
    <location>
        <begin position="68"/>
        <end position="106"/>
    </location>
</feature>
<reference evidence="2" key="1">
    <citation type="submission" date="2022-07" db="EMBL/GenBank/DDBJ databases">
        <title>Chromosome-level genome of Muraenolepis orangiensis.</title>
        <authorList>
            <person name="Kim J."/>
        </authorList>
    </citation>
    <scope>NUCLEOTIDE SEQUENCE</scope>
    <source>
        <strain evidence="2">KU_S4_2022</strain>
        <tissue evidence="2">Muscle</tissue>
    </source>
</reference>
<protein>
    <submittedName>
        <fullName evidence="2">Uncharacterized protein</fullName>
    </submittedName>
</protein>
<gene>
    <name evidence="2" type="ORF">NHX12_025931</name>
</gene>
<organism evidence="2 3">
    <name type="scientific">Muraenolepis orangiensis</name>
    <name type="common">Patagonian moray cod</name>
    <dbReference type="NCBI Taxonomy" id="630683"/>
    <lineage>
        <taxon>Eukaryota</taxon>
        <taxon>Metazoa</taxon>
        <taxon>Chordata</taxon>
        <taxon>Craniata</taxon>
        <taxon>Vertebrata</taxon>
        <taxon>Euteleostomi</taxon>
        <taxon>Actinopterygii</taxon>
        <taxon>Neopterygii</taxon>
        <taxon>Teleostei</taxon>
        <taxon>Neoteleostei</taxon>
        <taxon>Acanthomorphata</taxon>
        <taxon>Zeiogadaria</taxon>
        <taxon>Gadariae</taxon>
        <taxon>Gadiformes</taxon>
        <taxon>Muraenolepidoidei</taxon>
        <taxon>Muraenolepididae</taxon>
        <taxon>Muraenolepis</taxon>
    </lineage>
</organism>